<dbReference type="Pfam" id="PF02518">
    <property type="entry name" value="HATPase_c"/>
    <property type="match status" value="1"/>
</dbReference>
<dbReference type="Gene3D" id="1.10.287.130">
    <property type="match status" value="1"/>
</dbReference>
<name>A0ABU9KTV5_9EURY</name>
<keyword evidence="8" id="KW-0067">ATP-binding</keyword>
<dbReference type="InterPro" id="IPR036097">
    <property type="entry name" value="HisK_dim/P_sf"/>
</dbReference>
<feature type="domain" description="PAS" evidence="13">
    <location>
        <begin position="63"/>
        <end position="111"/>
    </location>
</feature>
<dbReference type="PROSITE" id="PS50112">
    <property type="entry name" value="PAS"/>
    <property type="match status" value="1"/>
</dbReference>
<evidence type="ECO:0000256" key="1">
    <source>
        <dbReference type="ARBA" id="ARBA00000085"/>
    </source>
</evidence>
<dbReference type="PANTHER" id="PTHR42878">
    <property type="entry name" value="TWO-COMPONENT HISTIDINE KINASE"/>
    <property type="match status" value="1"/>
</dbReference>
<keyword evidence="11" id="KW-0472">Membrane</keyword>
<keyword evidence="4" id="KW-0808">Transferase</keyword>
<evidence type="ECO:0000256" key="3">
    <source>
        <dbReference type="ARBA" id="ARBA00012438"/>
    </source>
</evidence>
<evidence type="ECO:0000259" key="12">
    <source>
        <dbReference type="PROSITE" id="PS50109"/>
    </source>
</evidence>
<dbReference type="PANTHER" id="PTHR42878:SF7">
    <property type="entry name" value="SENSOR HISTIDINE KINASE GLRK"/>
    <property type="match status" value="1"/>
</dbReference>
<dbReference type="CDD" id="cd00075">
    <property type="entry name" value="HATPase"/>
    <property type="match status" value="1"/>
</dbReference>
<dbReference type="SMART" id="SM00091">
    <property type="entry name" value="PAS"/>
    <property type="match status" value="1"/>
</dbReference>
<evidence type="ECO:0000256" key="10">
    <source>
        <dbReference type="ARBA" id="ARBA00023012"/>
    </source>
</evidence>
<evidence type="ECO:0000256" key="9">
    <source>
        <dbReference type="ARBA" id="ARBA00022989"/>
    </source>
</evidence>
<dbReference type="NCBIfam" id="TIGR00229">
    <property type="entry name" value="sensory_box"/>
    <property type="match status" value="1"/>
</dbReference>
<keyword evidence="5" id="KW-0812">Transmembrane</keyword>
<dbReference type="InterPro" id="IPR004358">
    <property type="entry name" value="Sig_transdc_His_kin-like_C"/>
</dbReference>
<reference evidence="14 15" key="1">
    <citation type="submission" date="2024-04" db="EMBL/GenBank/DDBJ databases">
        <title>Methanococcoides sp. LMO-2.</title>
        <authorList>
            <person name="Liang L."/>
        </authorList>
    </citation>
    <scope>NUCLEOTIDE SEQUENCE [LARGE SCALE GENOMIC DNA]</scope>
    <source>
        <strain evidence="14 15">LMO-2</strain>
    </source>
</reference>
<dbReference type="InterPro" id="IPR013656">
    <property type="entry name" value="PAS_4"/>
</dbReference>
<dbReference type="SUPFAM" id="SSF47384">
    <property type="entry name" value="Homodimeric domain of signal transducing histidine kinase"/>
    <property type="match status" value="1"/>
</dbReference>
<accession>A0ABU9KTV5</accession>
<evidence type="ECO:0000256" key="11">
    <source>
        <dbReference type="ARBA" id="ARBA00023136"/>
    </source>
</evidence>
<comment type="subcellular location">
    <subcellularLocation>
        <location evidence="2">Membrane</location>
        <topology evidence="2">Multi-pass membrane protein</topology>
    </subcellularLocation>
</comment>
<evidence type="ECO:0000256" key="5">
    <source>
        <dbReference type="ARBA" id="ARBA00022692"/>
    </source>
</evidence>
<organism evidence="14 15">
    <name type="scientific">Methanococcoides cohabitans</name>
    <dbReference type="NCBI Taxonomy" id="3136559"/>
    <lineage>
        <taxon>Archaea</taxon>
        <taxon>Methanobacteriati</taxon>
        <taxon>Methanobacteriota</taxon>
        <taxon>Stenosarchaea group</taxon>
        <taxon>Methanomicrobia</taxon>
        <taxon>Methanosarcinales</taxon>
        <taxon>Methanosarcinaceae</taxon>
        <taxon>Methanococcoides</taxon>
    </lineage>
</organism>
<keyword evidence="7 14" id="KW-0418">Kinase</keyword>
<dbReference type="PROSITE" id="PS50109">
    <property type="entry name" value="HIS_KIN"/>
    <property type="match status" value="1"/>
</dbReference>
<keyword evidence="9" id="KW-1133">Transmembrane helix</keyword>
<dbReference type="EC" id="2.7.13.3" evidence="3"/>
<dbReference type="RefSeq" id="WP_342127424.1">
    <property type="nucleotide sequence ID" value="NZ_JBCAUS010000006.1"/>
</dbReference>
<comment type="catalytic activity">
    <reaction evidence="1">
        <text>ATP + protein L-histidine = ADP + protein N-phospho-L-histidine.</text>
        <dbReference type="EC" id="2.7.13.3"/>
    </reaction>
</comment>
<evidence type="ECO:0000256" key="6">
    <source>
        <dbReference type="ARBA" id="ARBA00022741"/>
    </source>
</evidence>
<dbReference type="PRINTS" id="PR00344">
    <property type="entry name" value="BCTRLSENSOR"/>
</dbReference>
<keyword evidence="15" id="KW-1185">Reference proteome</keyword>
<dbReference type="CDD" id="cd00130">
    <property type="entry name" value="PAS"/>
    <property type="match status" value="1"/>
</dbReference>
<dbReference type="InterPro" id="IPR036890">
    <property type="entry name" value="HATPase_C_sf"/>
</dbReference>
<sequence length="417" mass="46590">MNDLGYDYSYGGPGGFPITRKYKSDVKDGLGAARINSSHDEKTENYIPGNTNSSNVEKTIKSRESLLRNVLEATDDGIAFFDINGTIRLSNKRFREIWNIPNEAEIGKNYLEAFTKYGVLQLKNASEVLSKIQNLSGPQGSNSDLLYFRDGRIFEYYLFPVITDGILKGYVCSYRDITMRKKAESDLQEYARELEHSNELKDLFTDIIRHDLMNPAGLVKGFVEILLRREFDPDTTEKLRAIKRNNGKLIDMIESASKLSRLEAISVLEFKETDVGAIVKLAIQSLGKQFRSKQIVLEDNATGKYNAKTSPVLEEVFVNLLSNAIKYSPGGSRVIVDILDNGDEWKITVTDSGEGVADEDKPFVFERFKRATKASVKGTGLGLAIVKRIIDLHGGEVGVEDNPEGQGSVFWVTVKKA</sequence>
<dbReference type="Gene3D" id="3.30.450.20">
    <property type="entry name" value="PAS domain"/>
    <property type="match status" value="1"/>
</dbReference>
<keyword evidence="6" id="KW-0547">Nucleotide-binding</keyword>
<dbReference type="InterPro" id="IPR035965">
    <property type="entry name" value="PAS-like_dom_sf"/>
</dbReference>
<feature type="domain" description="Histidine kinase" evidence="12">
    <location>
        <begin position="207"/>
        <end position="417"/>
    </location>
</feature>
<dbReference type="SUPFAM" id="SSF55874">
    <property type="entry name" value="ATPase domain of HSP90 chaperone/DNA topoisomerase II/histidine kinase"/>
    <property type="match status" value="1"/>
</dbReference>
<dbReference type="Proteomes" id="UP001396646">
    <property type="component" value="Unassembled WGS sequence"/>
</dbReference>
<dbReference type="Gene3D" id="3.30.565.10">
    <property type="entry name" value="Histidine kinase-like ATPase, C-terminal domain"/>
    <property type="match status" value="1"/>
</dbReference>
<gene>
    <name evidence="14" type="ORF">WOA13_08175</name>
</gene>
<dbReference type="InterPro" id="IPR003594">
    <property type="entry name" value="HATPase_dom"/>
</dbReference>
<evidence type="ECO:0000313" key="15">
    <source>
        <dbReference type="Proteomes" id="UP001396646"/>
    </source>
</evidence>
<protein>
    <recommendedName>
        <fullName evidence="3">histidine kinase</fullName>
        <ecNumber evidence="3">2.7.13.3</ecNumber>
    </recommendedName>
</protein>
<keyword evidence="10" id="KW-0902">Two-component regulatory system</keyword>
<dbReference type="InterPro" id="IPR050351">
    <property type="entry name" value="BphY/WalK/GraS-like"/>
</dbReference>
<comment type="caution">
    <text evidence="14">The sequence shown here is derived from an EMBL/GenBank/DDBJ whole genome shotgun (WGS) entry which is preliminary data.</text>
</comment>
<dbReference type="SUPFAM" id="SSF55785">
    <property type="entry name" value="PYP-like sensor domain (PAS domain)"/>
    <property type="match status" value="1"/>
</dbReference>
<evidence type="ECO:0000256" key="7">
    <source>
        <dbReference type="ARBA" id="ARBA00022777"/>
    </source>
</evidence>
<evidence type="ECO:0000256" key="2">
    <source>
        <dbReference type="ARBA" id="ARBA00004141"/>
    </source>
</evidence>
<dbReference type="InterPro" id="IPR005467">
    <property type="entry name" value="His_kinase_dom"/>
</dbReference>
<dbReference type="InterPro" id="IPR000014">
    <property type="entry name" value="PAS"/>
</dbReference>
<evidence type="ECO:0000313" key="14">
    <source>
        <dbReference type="EMBL" id="MEL4305793.1"/>
    </source>
</evidence>
<dbReference type="SMART" id="SM00387">
    <property type="entry name" value="HATPase_c"/>
    <property type="match status" value="1"/>
</dbReference>
<evidence type="ECO:0000259" key="13">
    <source>
        <dbReference type="PROSITE" id="PS50112"/>
    </source>
</evidence>
<evidence type="ECO:0000256" key="4">
    <source>
        <dbReference type="ARBA" id="ARBA00022679"/>
    </source>
</evidence>
<dbReference type="EMBL" id="JBCAUS010000006">
    <property type="protein sequence ID" value="MEL4305793.1"/>
    <property type="molecule type" value="Genomic_DNA"/>
</dbReference>
<dbReference type="GO" id="GO:0016301">
    <property type="term" value="F:kinase activity"/>
    <property type="evidence" value="ECO:0007669"/>
    <property type="project" value="UniProtKB-KW"/>
</dbReference>
<dbReference type="Pfam" id="PF08448">
    <property type="entry name" value="PAS_4"/>
    <property type="match status" value="1"/>
</dbReference>
<proteinExistence type="predicted"/>
<evidence type="ECO:0000256" key="8">
    <source>
        <dbReference type="ARBA" id="ARBA00022840"/>
    </source>
</evidence>